<dbReference type="SUPFAM" id="SSF46689">
    <property type="entry name" value="Homeodomain-like"/>
    <property type="match status" value="2"/>
</dbReference>
<evidence type="ECO:0000259" key="4">
    <source>
        <dbReference type="PROSITE" id="PS01124"/>
    </source>
</evidence>
<evidence type="ECO:0000313" key="6">
    <source>
        <dbReference type="EMBL" id="OMF06911.1"/>
    </source>
</evidence>
<reference evidence="6 8" key="3">
    <citation type="submission" date="2016-11" db="EMBL/GenBank/DDBJ databases">
        <title>Paenibacillus species isolates.</title>
        <authorList>
            <person name="Beno S.M."/>
        </authorList>
    </citation>
    <scope>NUCLEOTIDE SEQUENCE [LARGE SCALE GENOMIC DNA]</scope>
    <source>
        <strain evidence="6 8">FSL H8-0246</strain>
    </source>
</reference>
<dbReference type="PRINTS" id="PR00032">
    <property type="entry name" value="HTHARAC"/>
</dbReference>
<dbReference type="EMBL" id="BCNV01000004">
    <property type="protein sequence ID" value="GAS83862.1"/>
    <property type="molecule type" value="Genomic_DNA"/>
</dbReference>
<reference evidence="5 7" key="1">
    <citation type="journal article" date="2016" name="Genome Announc.">
        <title>Draft Genome Sequence of Paenibacillus amylolyticus Heshi-A3, Isolated from Fermented Rice Bran in a Japanese Fermented Seafood Dish.</title>
        <authorList>
            <person name="Akuzawa S."/>
            <person name="Nagaoka J."/>
            <person name="Kanekatsu M."/>
            <person name="Kubota E."/>
            <person name="Ohtake R."/>
            <person name="Suzuki T."/>
            <person name="Kanesaki Y."/>
        </authorList>
    </citation>
    <scope>NUCLEOTIDE SEQUENCE [LARGE SCALE GENOMIC DNA]</scope>
    <source>
        <strain evidence="5 7">Heshi-A3</strain>
    </source>
</reference>
<evidence type="ECO:0000313" key="7">
    <source>
        <dbReference type="Proteomes" id="UP000069697"/>
    </source>
</evidence>
<dbReference type="Gene3D" id="1.10.10.60">
    <property type="entry name" value="Homeodomain-like"/>
    <property type="match status" value="2"/>
</dbReference>
<comment type="caution">
    <text evidence="5">The sequence shown here is derived from an EMBL/GenBank/DDBJ whole genome shotgun (WGS) entry which is preliminary data.</text>
</comment>
<evidence type="ECO:0000313" key="5">
    <source>
        <dbReference type="EMBL" id="GAS83862.1"/>
    </source>
</evidence>
<gene>
    <name evidence="6" type="ORF">BK131_27685</name>
    <name evidence="5" type="ORF">PAHA3_3964</name>
</gene>
<dbReference type="SMART" id="SM00342">
    <property type="entry name" value="HTH_ARAC"/>
    <property type="match status" value="1"/>
</dbReference>
<dbReference type="Pfam" id="PF12833">
    <property type="entry name" value="HTH_18"/>
    <property type="match status" value="1"/>
</dbReference>
<feature type="domain" description="HTH araC/xylS-type" evidence="4">
    <location>
        <begin position="174"/>
        <end position="276"/>
    </location>
</feature>
<dbReference type="Gene3D" id="2.60.120.280">
    <property type="entry name" value="Regulatory protein AraC"/>
    <property type="match status" value="1"/>
</dbReference>
<dbReference type="CDD" id="cd06986">
    <property type="entry name" value="cupin_MmsR-like_N"/>
    <property type="match status" value="1"/>
</dbReference>
<dbReference type="InterPro" id="IPR009057">
    <property type="entry name" value="Homeodomain-like_sf"/>
</dbReference>
<evidence type="ECO:0000256" key="3">
    <source>
        <dbReference type="ARBA" id="ARBA00023163"/>
    </source>
</evidence>
<dbReference type="PANTHER" id="PTHR43280">
    <property type="entry name" value="ARAC-FAMILY TRANSCRIPTIONAL REGULATOR"/>
    <property type="match status" value="1"/>
</dbReference>
<dbReference type="InterPro" id="IPR020449">
    <property type="entry name" value="Tscrpt_reg_AraC-type_HTH"/>
</dbReference>
<dbReference type="SUPFAM" id="SSF51215">
    <property type="entry name" value="Regulatory protein AraC"/>
    <property type="match status" value="1"/>
</dbReference>
<proteinExistence type="predicted"/>
<evidence type="ECO:0000256" key="2">
    <source>
        <dbReference type="ARBA" id="ARBA00023125"/>
    </source>
</evidence>
<dbReference type="Proteomes" id="UP000069697">
    <property type="component" value="Unassembled WGS sequence"/>
</dbReference>
<organism evidence="5 7">
    <name type="scientific">Paenibacillus amylolyticus</name>
    <dbReference type="NCBI Taxonomy" id="1451"/>
    <lineage>
        <taxon>Bacteria</taxon>
        <taxon>Bacillati</taxon>
        <taxon>Bacillota</taxon>
        <taxon>Bacilli</taxon>
        <taxon>Bacillales</taxon>
        <taxon>Paenibacillaceae</taxon>
        <taxon>Paenibacillus</taxon>
    </lineage>
</organism>
<reference evidence="7" key="2">
    <citation type="submission" date="2016-01" db="EMBL/GenBank/DDBJ databases">
        <title>Draft Genome Sequence of Paenibacillus amylolyticus Heshi-A3 that Was Isolated from Fermented Rice Bran with Aging Salted Mackerel, Which Was Named Heshiko as Traditional Fermented Seafood in Japan.</title>
        <authorList>
            <person name="Akuzawa S."/>
            <person name="Nakagawa J."/>
            <person name="Kanekatsu T."/>
            <person name="Kubota E."/>
            <person name="Ohtake R."/>
            <person name="Suzuki T."/>
            <person name="Kanesaki Y."/>
        </authorList>
    </citation>
    <scope>NUCLEOTIDE SEQUENCE [LARGE SCALE GENOMIC DNA]</scope>
    <source>
        <strain evidence="7">Heshi-A3</strain>
    </source>
</reference>
<keyword evidence="3" id="KW-0804">Transcription</keyword>
<keyword evidence="1" id="KW-0805">Transcription regulation</keyword>
<accession>A0A100VPV5</accession>
<name>A0A100VPV5_PAEAM</name>
<dbReference type="EMBL" id="MRTJ01000022">
    <property type="protein sequence ID" value="OMF06911.1"/>
    <property type="molecule type" value="Genomic_DNA"/>
</dbReference>
<dbReference type="AlphaFoldDB" id="A0A100VPV5"/>
<evidence type="ECO:0000313" key="8">
    <source>
        <dbReference type="Proteomes" id="UP000187134"/>
    </source>
</evidence>
<dbReference type="InterPro" id="IPR003313">
    <property type="entry name" value="AraC-bd"/>
</dbReference>
<protein>
    <submittedName>
        <fullName evidence="5">AraC family transcriptional regulator</fullName>
    </submittedName>
</protein>
<keyword evidence="2" id="KW-0238">DNA-binding</keyword>
<dbReference type="PANTHER" id="PTHR43280:SF2">
    <property type="entry name" value="HTH-TYPE TRANSCRIPTIONAL REGULATOR EXSA"/>
    <property type="match status" value="1"/>
</dbReference>
<dbReference type="GO" id="GO:0003700">
    <property type="term" value="F:DNA-binding transcription factor activity"/>
    <property type="evidence" value="ECO:0007669"/>
    <property type="project" value="InterPro"/>
</dbReference>
<dbReference type="Pfam" id="PF02311">
    <property type="entry name" value="AraC_binding"/>
    <property type="match status" value="1"/>
</dbReference>
<dbReference type="RefSeq" id="WP_062836372.1">
    <property type="nucleotide sequence ID" value="NZ_BCNV01000004.1"/>
</dbReference>
<sequence>MMRQTVLLTLQDIPYFCYPESVGHYMEHPQHSVLREAGVLNNFNIHYVAAGKGYVEVDGVVHELRAGQAVLYFPQQRQHYYSSEDDPWDVRWVHFYGERLHDYMIERGLHRNLLWTLRQRSSWEEAHLALLTEAEQNTMLRPAQLSTLTYAVLAEFVQHAVPLKSTRTTSKAESRVLALLPQMQQEACQPFLLQDWADLAGVSSYYFCKMFKSAVEMTPMEFITRSRLQMAKQWLLERPAANIGQIAEEAGYPNASYFNRQFMAHEGMTPTDYRGLYHN</sequence>
<dbReference type="OrthoDB" id="9813413at2"/>
<dbReference type="Proteomes" id="UP000187134">
    <property type="component" value="Unassembled WGS sequence"/>
</dbReference>
<dbReference type="InterPro" id="IPR037923">
    <property type="entry name" value="HTH-like"/>
</dbReference>
<evidence type="ECO:0000256" key="1">
    <source>
        <dbReference type="ARBA" id="ARBA00023015"/>
    </source>
</evidence>
<dbReference type="GO" id="GO:0043565">
    <property type="term" value="F:sequence-specific DNA binding"/>
    <property type="evidence" value="ECO:0007669"/>
    <property type="project" value="InterPro"/>
</dbReference>
<dbReference type="PROSITE" id="PS01124">
    <property type="entry name" value="HTH_ARAC_FAMILY_2"/>
    <property type="match status" value="1"/>
</dbReference>
<dbReference type="InterPro" id="IPR018060">
    <property type="entry name" value="HTH_AraC"/>
</dbReference>